<sequence length="387" mass="43213">MSLRTLPLVFINLGGEMLYILDQRLRAHNPSQDQSDKVLKDIVGTMFGRAFMDELAKPQRLYSHRTLRTVLTRLAHASIMRLSPASMERLYELMIMAFKYQVFLCPRPRDLLLLSYNHLDAIRELVQDTPPLGGPAGPHPPEAGPGGSRGRWELCEAVCELCVRAVCGRAPSAKVGDLRDPVPSTAAEQTDLVCAGRDQPWLGKTFLAPGQGKVAPRRIQVSPLKAWLYSPKLPDFDLIYDRLLFRDTSVKKRRGQPVFCLRLVDRSRMYTQVRQLDESPNLLAKEELNLLARLMGSMKAENLPRTESGFRITLFPTDQEEEAGAAGGAEDSMFEVINIQAIQDERAAAELAWIAGQFTDKEEHPGDPPSSSISSKGEDLLAMMDEL</sequence>
<evidence type="ECO:0000256" key="1">
    <source>
        <dbReference type="SAM" id="MobiDB-lite"/>
    </source>
</evidence>
<keyword evidence="3" id="KW-1185">Reference proteome</keyword>
<dbReference type="AlphaFoldDB" id="H3DRD4"/>
<reference evidence="2" key="2">
    <citation type="submission" date="2025-08" db="UniProtKB">
        <authorList>
            <consortium name="Ensembl"/>
        </authorList>
    </citation>
    <scope>IDENTIFICATION</scope>
</reference>
<dbReference type="HOGENOM" id="CLU_039360_1_0_1"/>
<dbReference type="GeneTree" id="ENSGT00390000004808"/>
<evidence type="ECO:0000313" key="2">
    <source>
        <dbReference type="Ensembl" id="ENSTNIP00000023084.1"/>
    </source>
</evidence>
<dbReference type="PANTHER" id="PTHR21439:SF0">
    <property type="entry name" value="PROTEIN OSCP1"/>
    <property type="match status" value="1"/>
</dbReference>
<dbReference type="PANTHER" id="PTHR21439">
    <property type="entry name" value="OXIDORED-NITRO DOMAIN-CONTAINING PROTEIN"/>
    <property type="match status" value="1"/>
</dbReference>
<dbReference type="Proteomes" id="UP000007303">
    <property type="component" value="Unassembled WGS sequence"/>
</dbReference>
<evidence type="ECO:0000313" key="3">
    <source>
        <dbReference type="Proteomes" id="UP000007303"/>
    </source>
</evidence>
<dbReference type="STRING" id="99883.ENSTNIP00000023084"/>
<proteinExistence type="predicted"/>
<dbReference type="InParanoid" id="H3DRD4"/>
<organism evidence="2 3">
    <name type="scientific">Tetraodon nigroviridis</name>
    <name type="common">Spotted green pufferfish</name>
    <name type="synonym">Chelonodon nigroviridis</name>
    <dbReference type="NCBI Taxonomy" id="99883"/>
    <lineage>
        <taxon>Eukaryota</taxon>
        <taxon>Metazoa</taxon>
        <taxon>Chordata</taxon>
        <taxon>Craniata</taxon>
        <taxon>Vertebrata</taxon>
        <taxon>Euteleostomi</taxon>
        <taxon>Actinopterygii</taxon>
        <taxon>Neopterygii</taxon>
        <taxon>Teleostei</taxon>
        <taxon>Neoteleostei</taxon>
        <taxon>Acanthomorphata</taxon>
        <taxon>Eupercaria</taxon>
        <taxon>Tetraodontiformes</taxon>
        <taxon>Tetradontoidea</taxon>
        <taxon>Tetraodontidae</taxon>
        <taxon>Tetraodon</taxon>
    </lineage>
</organism>
<reference evidence="2" key="3">
    <citation type="submission" date="2025-09" db="UniProtKB">
        <authorList>
            <consortium name="Ensembl"/>
        </authorList>
    </citation>
    <scope>IDENTIFICATION</scope>
</reference>
<dbReference type="InterPro" id="IPR019332">
    <property type="entry name" value="OSCP1"/>
</dbReference>
<name>H3DRD4_TETNG</name>
<dbReference type="GO" id="GO:0005737">
    <property type="term" value="C:cytoplasm"/>
    <property type="evidence" value="ECO:0007669"/>
    <property type="project" value="TreeGrafter"/>
</dbReference>
<accession>H3DRD4</accession>
<dbReference type="GO" id="GO:0005886">
    <property type="term" value="C:plasma membrane"/>
    <property type="evidence" value="ECO:0007669"/>
    <property type="project" value="TreeGrafter"/>
</dbReference>
<dbReference type="Ensembl" id="ENSTNIT00000023326.1">
    <property type="protein sequence ID" value="ENSTNIP00000023084.1"/>
    <property type="gene ID" value="ENSTNIG00000019817.1"/>
</dbReference>
<dbReference type="OMA" id="CGAKAEL"/>
<dbReference type="Pfam" id="PF10188">
    <property type="entry name" value="Oscp1"/>
    <property type="match status" value="1"/>
</dbReference>
<feature type="region of interest" description="Disordered" evidence="1">
    <location>
        <begin position="359"/>
        <end position="379"/>
    </location>
</feature>
<reference evidence="3" key="1">
    <citation type="journal article" date="2004" name="Nature">
        <title>Genome duplication in the teleost fish Tetraodon nigroviridis reveals the early vertebrate proto-karyotype.</title>
        <authorList>
            <person name="Jaillon O."/>
            <person name="Aury J.-M."/>
            <person name="Brunet F."/>
            <person name="Petit J.-L."/>
            <person name="Stange-Thomann N."/>
            <person name="Mauceli E."/>
            <person name="Bouneau L."/>
            <person name="Fischer C."/>
            <person name="Ozouf-Costaz C."/>
            <person name="Bernot A."/>
            <person name="Nicaud S."/>
            <person name="Jaffe D."/>
            <person name="Fisher S."/>
            <person name="Lutfalla G."/>
            <person name="Dossat C."/>
            <person name="Segurens B."/>
            <person name="Dasilva C."/>
            <person name="Salanoubat M."/>
            <person name="Levy M."/>
            <person name="Boudet N."/>
            <person name="Castellano S."/>
            <person name="Anthouard V."/>
            <person name="Jubin C."/>
            <person name="Castelli V."/>
            <person name="Katinka M."/>
            <person name="Vacherie B."/>
            <person name="Biemont C."/>
            <person name="Skalli Z."/>
            <person name="Cattolico L."/>
            <person name="Poulain J."/>
            <person name="De Berardinis V."/>
            <person name="Cruaud C."/>
            <person name="Duprat S."/>
            <person name="Brottier P."/>
            <person name="Coutanceau J.-P."/>
            <person name="Gouzy J."/>
            <person name="Parra G."/>
            <person name="Lardier G."/>
            <person name="Chapple C."/>
            <person name="McKernan K.J."/>
            <person name="McEwan P."/>
            <person name="Bosak S."/>
            <person name="Kellis M."/>
            <person name="Volff J.-N."/>
            <person name="Guigo R."/>
            <person name="Zody M.C."/>
            <person name="Mesirov J."/>
            <person name="Lindblad-Toh K."/>
            <person name="Birren B."/>
            <person name="Nusbaum C."/>
            <person name="Kahn D."/>
            <person name="Robinson-Rechavi M."/>
            <person name="Laudet V."/>
            <person name="Schachter V."/>
            <person name="Quetier F."/>
            <person name="Saurin W."/>
            <person name="Scarpelli C."/>
            <person name="Wincker P."/>
            <person name="Lander E.S."/>
            <person name="Weissenbach J."/>
            <person name="Roest Crollius H."/>
        </authorList>
    </citation>
    <scope>NUCLEOTIDE SEQUENCE [LARGE SCALE GENOMIC DNA]</scope>
</reference>
<protein>
    <submittedName>
        <fullName evidence="2">Organic solute carrier partner 1a</fullName>
    </submittedName>
</protein>